<dbReference type="Gene3D" id="2.60.40.640">
    <property type="match status" value="1"/>
</dbReference>
<name>A0A8H6YCW3_9AGAR</name>
<evidence type="ECO:0008006" key="3">
    <source>
        <dbReference type="Google" id="ProtNLM"/>
    </source>
</evidence>
<dbReference type="OrthoDB" id="3162660at2759"/>
<comment type="caution">
    <text evidence="1">The sequence shown here is derived from an EMBL/GenBank/DDBJ whole genome shotgun (WGS) entry which is preliminary data.</text>
</comment>
<keyword evidence="2" id="KW-1185">Reference proteome</keyword>
<dbReference type="EMBL" id="JACAZH010000010">
    <property type="protein sequence ID" value="KAF7357383.1"/>
    <property type="molecule type" value="Genomic_DNA"/>
</dbReference>
<gene>
    <name evidence="1" type="ORF">MSAN_01334300</name>
</gene>
<dbReference type="InterPro" id="IPR014752">
    <property type="entry name" value="Arrestin-like_C"/>
</dbReference>
<evidence type="ECO:0000313" key="2">
    <source>
        <dbReference type="Proteomes" id="UP000623467"/>
    </source>
</evidence>
<reference evidence="1" key="1">
    <citation type="submission" date="2020-05" db="EMBL/GenBank/DDBJ databases">
        <title>Mycena genomes resolve the evolution of fungal bioluminescence.</title>
        <authorList>
            <person name="Tsai I.J."/>
        </authorList>
    </citation>
    <scope>NUCLEOTIDE SEQUENCE</scope>
    <source>
        <strain evidence="1">160909Yilan</strain>
    </source>
</reference>
<organism evidence="1 2">
    <name type="scientific">Mycena sanguinolenta</name>
    <dbReference type="NCBI Taxonomy" id="230812"/>
    <lineage>
        <taxon>Eukaryota</taxon>
        <taxon>Fungi</taxon>
        <taxon>Dikarya</taxon>
        <taxon>Basidiomycota</taxon>
        <taxon>Agaricomycotina</taxon>
        <taxon>Agaricomycetes</taxon>
        <taxon>Agaricomycetidae</taxon>
        <taxon>Agaricales</taxon>
        <taxon>Marasmiineae</taxon>
        <taxon>Mycenaceae</taxon>
        <taxon>Mycena</taxon>
    </lineage>
</organism>
<protein>
    <recommendedName>
        <fullName evidence="3">Arrestin-like N-terminal domain-containing protein</fullName>
    </recommendedName>
</protein>
<proteinExistence type="predicted"/>
<dbReference type="AlphaFoldDB" id="A0A8H6YCW3"/>
<sequence length="441" mass="48497">MSSPPIYQPGTFSLSRVASSASLPAYSPRHSAHNSTGSRPSTEHIFTLKNKKNKIWATLKVFSSAAIPANLPTFLEGDKIDGTLSVKIPPNEKISEVSILVRGEIITGSQQQDSLCFLNISVPLWSKISGAASPPLSGDYQWPFSIPIPKEVVLQDPGIPGGVRTYLLPQTFLERNARSSAHYHISAKITRSALVVLQNDDELKTMFIYVPALRPEPPSLLRQLAYTSNTPIPGPEIDPQGWHTCPAVVVRGSVFNNRAIEVQCVFSLSKPLSYTRGSAIPCSISYFCKDVQALNLLCTPTSTDVRLCREVKCSTLNPWHDRSLFRTGNNDVQESGRAVWWPAHSGHRAQDTRTFEGEIYLDKTLKPSSSISHFTLMYFVVVMPFQVTGFAAANTQPLIRQEVQIGTIFAKVVRDLAVTLLTTRKLRGTSCCLVTSIVASI</sequence>
<accession>A0A8H6YCW3</accession>
<dbReference type="Proteomes" id="UP000623467">
    <property type="component" value="Unassembled WGS sequence"/>
</dbReference>
<evidence type="ECO:0000313" key="1">
    <source>
        <dbReference type="EMBL" id="KAF7357383.1"/>
    </source>
</evidence>